<proteinExistence type="predicted"/>
<dbReference type="OrthoDB" id="21502at2759"/>
<protein>
    <submittedName>
        <fullName evidence="1">Uncharacterized protein</fullName>
    </submittedName>
</protein>
<dbReference type="AlphaFoldDB" id="A0A0F8A3J0"/>
<sequence>MAEDDDVYPVHILDGYKVLQGCMISYLFYFHQVLDAQRLADAMTRLLELGDWRKLRGRFRRKGNGKLEVHVPRTPRADCPAIGFHHDEFEGPIDSHPLARHFSIQSTEGSQTFRAYPDFRPLVGWPHVPQSVDDLIRREAPQIGLYVTSFTDATLVGVSWMHPSMDGMGMRTLLRNWSLVLNGRENEVADLSCARRDVLESLLPGDDEKAESLIRGPAPCTKWWRTTLPRLWWLARAAWKGSSSQPLHVSEANVLAAWLARTLYWTRPQPRAIQILTIIDARFRLPQLRGRSGDNIIQNVLMSTHTPLPSGAVQASLGATALAHRRTVAELASEPEATQFFRHQFEHVEMTGDADFGIRNPPRIPVLYSDMAKSNLLEAVDLAAAVVGGRRDKDQDLHQQGRPRHMVVVALAFPPGIEVAAVGAKDQQGNRWVTGWLQPRSWDALRREVDRMAGAPDAR</sequence>
<reference evidence="1 2" key="1">
    <citation type="journal article" date="2014" name="Genome Biol. Evol.">
        <title>Comparative genomics and transcriptomics analyses reveal divergent lifestyle features of nematode endoparasitic fungus Hirsutella minnesotensis.</title>
        <authorList>
            <person name="Lai Y."/>
            <person name="Liu K."/>
            <person name="Zhang X."/>
            <person name="Zhang X."/>
            <person name="Li K."/>
            <person name="Wang N."/>
            <person name="Shu C."/>
            <person name="Wu Y."/>
            <person name="Wang C."/>
            <person name="Bushley K.E."/>
            <person name="Xiang M."/>
            <person name="Liu X."/>
        </authorList>
    </citation>
    <scope>NUCLEOTIDE SEQUENCE [LARGE SCALE GENOMIC DNA]</scope>
    <source>
        <strain evidence="1 2">3608</strain>
    </source>
</reference>
<accession>A0A0F8A3J0</accession>
<dbReference type="Proteomes" id="UP000054481">
    <property type="component" value="Unassembled WGS sequence"/>
</dbReference>
<name>A0A0F8A3J0_9HYPO</name>
<evidence type="ECO:0000313" key="1">
    <source>
        <dbReference type="EMBL" id="KJZ71914.1"/>
    </source>
</evidence>
<evidence type="ECO:0000313" key="2">
    <source>
        <dbReference type="Proteomes" id="UP000054481"/>
    </source>
</evidence>
<dbReference type="Gene3D" id="3.30.559.10">
    <property type="entry name" value="Chloramphenicol acetyltransferase-like domain"/>
    <property type="match status" value="2"/>
</dbReference>
<organism evidence="1 2">
    <name type="scientific">Hirsutella minnesotensis 3608</name>
    <dbReference type="NCBI Taxonomy" id="1043627"/>
    <lineage>
        <taxon>Eukaryota</taxon>
        <taxon>Fungi</taxon>
        <taxon>Dikarya</taxon>
        <taxon>Ascomycota</taxon>
        <taxon>Pezizomycotina</taxon>
        <taxon>Sordariomycetes</taxon>
        <taxon>Hypocreomycetidae</taxon>
        <taxon>Hypocreales</taxon>
        <taxon>Ophiocordycipitaceae</taxon>
        <taxon>Hirsutella</taxon>
    </lineage>
</organism>
<dbReference type="EMBL" id="KQ030557">
    <property type="protein sequence ID" value="KJZ71914.1"/>
    <property type="molecule type" value="Genomic_DNA"/>
</dbReference>
<dbReference type="InterPro" id="IPR023213">
    <property type="entry name" value="CAT-like_dom_sf"/>
</dbReference>
<gene>
    <name evidence="1" type="ORF">HIM_08670</name>
</gene>
<keyword evidence="2" id="KW-1185">Reference proteome</keyword>